<dbReference type="EMBL" id="JAMKFB020000011">
    <property type="protein sequence ID" value="KAL0180533.1"/>
    <property type="molecule type" value="Genomic_DNA"/>
</dbReference>
<protein>
    <submittedName>
        <fullName evidence="1">Uncharacterized protein</fullName>
    </submittedName>
</protein>
<dbReference type="AlphaFoldDB" id="A0ABD0Q2N4"/>
<sequence length="75" mass="8328">NANYKAVITCRSMKGTPLNTFSLLNYTDAINTESTDTKSVFFNVPIELNRYMGQMRCNASNEGNWALSDTASLIV</sequence>
<name>A0ABD0Q2N4_CIRMR</name>
<evidence type="ECO:0000313" key="1">
    <source>
        <dbReference type="EMBL" id="KAL0180533.1"/>
    </source>
</evidence>
<keyword evidence="2" id="KW-1185">Reference proteome</keyword>
<gene>
    <name evidence="1" type="ORF">M9458_022939</name>
</gene>
<feature type="non-terminal residue" evidence="1">
    <location>
        <position position="75"/>
    </location>
</feature>
<evidence type="ECO:0000313" key="2">
    <source>
        <dbReference type="Proteomes" id="UP001529510"/>
    </source>
</evidence>
<proteinExistence type="predicted"/>
<dbReference type="Proteomes" id="UP001529510">
    <property type="component" value="Unassembled WGS sequence"/>
</dbReference>
<comment type="caution">
    <text evidence="1">The sequence shown here is derived from an EMBL/GenBank/DDBJ whole genome shotgun (WGS) entry which is preliminary data.</text>
</comment>
<feature type="non-terminal residue" evidence="1">
    <location>
        <position position="1"/>
    </location>
</feature>
<organism evidence="1 2">
    <name type="scientific">Cirrhinus mrigala</name>
    <name type="common">Mrigala</name>
    <dbReference type="NCBI Taxonomy" id="683832"/>
    <lineage>
        <taxon>Eukaryota</taxon>
        <taxon>Metazoa</taxon>
        <taxon>Chordata</taxon>
        <taxon>Craniata</taxon>
        <taxon>Vertebrata</taxon>
        <taxon>Euteleostomi</taxon>
        <taxon>Actinopterygii</taxon>
        <taxon>Neopterygii</taxon>
        <taxon>Teleostei</taxon>
        <taxon>Ostariophysi</taxon>
        <taxon>Cypriniformes</taxon>
        <taxon>Cyprinidae</taxon>
        <taxon>Labeoninae</taxon>
        <taxon>Labeonini</taxon>
        <taxon>Cirrhinus</taxon>
    </lineage>
</organism>
<accession>A0ABD0Q2N4</accession>
<reference evidence="1 2" key="1">
    <citation type="submission" date="2024-05" db="EMBL/GenBank/DDBJ databases">
        <title>Genome sequencing and assembly of Indian major carp, Cirrhinus mrigala (Hamilton, 1822).</title>
        <authorList>
            <person name="Mohindra V."/>
            <person name="Chowdhury L.M."/>
            <person name="Lal K."/>
            <person name="Jena J.K."/>
        </authorList>
    </citation>
    <scope>NUCLEOTIDE SEQUENCE [LARGE SCALE GENOMIC DNA]</scope>
    <source>
        <strain evidence="1">CM1030</strain>
        <tissue evidence="1">Blood</tissue>
    </source>
</reference>